<dbReference type="PROSITE" id="PS00211">
    <property type="entry name" value="ABC_TRANSPORTER_1"/>
    <property type="match status" value="1"/>
</dbReference>
<feature type="transmembrane region" description="Helical" evidence="10">
    <location>
        <begin position="954"/>
        <end position="975"/>
    </location>
</feature>
<dbReference type="Pfam" id="PF00005">
    <property type="entry name" value="ABC_tran"/>
    <property type="match status" value="2"/>
</dbReference>
<feature type="transmembrane region" description="Helical" evidence="10">
    <location>
        <begin position="490"/>
        <end position="508"/>
    </location>
</feature>
<dbReference type="GO" id="GO:0005524">
    <property type="term" value="F:ATP binding"/>
    <property type="evidence" value="ECO:0007669"/>
    <property type="project" value="UniProtKB-KW"/>
</dbReference>
<feature type="transmembrane region" description="Helical" evidence="10">
    <location>
        <begin position="514"/>
        <end position="537"/>
    </location>
</feature>
<dbReference type="SMART" id="SM00382">
    <property type="entry name" value="AAA"/>
    <property type="match status" value="2"/>
</dbReference>
<dbReference type="CDD" id="cd18596">
    <property type="entry name" value="ABC_6TM_VMR1_D1_like"/>
    <property type="match status" value="1"/>
</dbReference>
<evidence type="ECO:0000256" key="7">
    <source>
        <dbReference type="ARBA" id="ARBA00022989"/>
    </source>
</evidence>
<keyword evidence="4" id="KW-0677">Repeat</keyword>
<feature type="domain" description="ABC transporter" evidence="11">
    <location>
        <begin position="1280"/>
        <end position="1512"/>
    </location>
</feature>
<dbReference type="InterPro" id="IPR003593">
    <property type="entry name" value="AAA+_ATPase"/>
</dbReference>
<feature type="compositionally biased region" description="Polar residues" evidence="9">
    <location>
        <begin position="404"/>
        <end position="423"/>
    </location>
</feature>
<feature type="transmembrane region" description="Helical" evidence="10">
    <location>
        <begin position="1106"/>
        <end position="1126"/>
    </location>
</feature>
<dbReference type="GO" id="GO:0016887">
    <property type="term" value="F:ATP hydrolysis activity"/>
    <property type="evidence" value="ECO:0007669"/>
    <property type="project" value="InterPro"/>
</dbReference>
<dbReference type="GO" id="GO:0016020">
    <property type="term" value="C:membrane"/>
    <property type="evidence" value="ECO:0007669"/>
    <property type="project" value="UniProtKB-SubCell"/>
</dbReference>
<feature type="transmembrane region" description="Helical" evidence="10">
    <location>
        <begin position="1081"/>
        <end position="1100"/>
    </location>
</feature>
<feature type="transmembrane region" description="Helical" evidence="10">
    <location>
        <begin position="1189"/>
        <end position="1210"/>
    </location>
</feature>
<dbReference type="CDD" id="cd18604">
    <property type="entry name" value="ABC_6TM_VMR1_D2_like"/>
    <property type="match status" value="1"/>
</dbReference>
<reference evidence="13" key="1">
    <citation type="submission" date="2023-03" db="EMBL/GenBank/DDBJ databases">
        <title>Massive genome expansion in bonnet fungi (Mycena s.s.) driven by repeated elements and novel gene families across ecological guilds.</title>
        <authorList>
            <consortium name="Lawrence Berkeley National Laboratory"/>
            <person name="Harder C.B."/>
            <person name="Miyauchi S."/>
            <person name="Viragh M."/>
            <person name="Kuo A."/>
            <person name="Thoen E."/>
            <person name="Andreopoulos B."/>
            <person name="Lu D."/>
            <person name="Skrede I."/>
            <person name="Drula E."/>
            <person name="Henrissat B."/>
            <person name="Morin E."/>
            <person name="Kohler A."/>
            <person name="Barry K."/>
            <person name="LaButti K."/>
            <person name="Morin E."/>
            <person name="Salamov A."/>
            <person name="Lipzen A."/>
            <person name="Mereny Z."/>
            <person name="Hegedus B."/>
            <person name="Baldrian P."/>
            <person name="Stursova M."/>
            <person name="Weitz H."/>
            <person name="Taylor A."/>
            <person name="Grigoriev I.V."/>
            <person name="Nagy L.G."/>
            <person name="Martin F."/>
            <person name="Kauserud H."/>
        </authorList>
    </citation>
    <scope>NUCLEOTIDE SEQUENCE</scope>
    <source>
        <strain evidence="13">CBHHK200</strain>
    </source>
</reference>
<comment type="subcellular location">
    <subcellularLocation>
        <location evidence="1">Membrane</location>
        <topology evidence="1">Multi-pass membrane protein</topology>
    </subcellularLocation>
</comment>
<dbReference type="PANTHER" id="PTHR24223:SF356">
    <property type="entry name" value="ATP-BINDING CASSETTE TRANSPORTER ABC4"/>
    <property type="match status" value="1"/>
</dbReference>
<gene>
    <name evidence="13" type="ORF">C8F04DRAFT_1117222</name>
</gene>
<evidence type="ECO:0000256" key="2">
    <source>
        <dbReference type="ARBA" id="ARBA00022448"/>
    </source>
</evidence>
<keyword evidence="3 10" id="KW-0812">Transmembrane</keyword>
<feature type="compositionally biased region" description="Basic and acidic residues" evidence="9">
    <location>
        <begin position="453"/>
        <end position="466"/>
    </location>
</feature>
<evidence type="ECO:0000313" key="14">
    <source>
        <dbReference type="Proteomes" id="UP001218188"/>
    </source>
</evidence>
<dbReference type="FunFam" id="1.20.1560.10:FF:000013">
    <property type="entry name" value="ABC transporter C family member 2"/>
    <property type="match status" value="1"/>
</dbReference>
<dbReference type="SUPFAM" id="SSF52540">
    <property type="entry name" value="P-loop containing nucleoside triphosphate hydrolases"/>
    <property type="match status" value="2"/>
</dbReference>
<dbReference type="PROSITE" id="PS50893">
    <property type="entry name" value="ABC_TRANSPORTER_2"/>
    <property type="match status" value="2"/>
</dbReference>
<feature type="domain" description="ABC transmembrane type-1" evidence="12">
    <location>
        <begin position="296"/>
        <end position="582"/>
    </location>
</feature>
<keyword evidence="8 10" id="KW-0472">Membrane</keyword>
<keyword evidence="13" id="KW-0378">Hydrolase</keyword>
<dbReference type="Gene3D" id="3.40.50.300">
    <property type="entry name" value="P-loop containing nucleotide triphosphate hydrolases"/>
    <property type="match status" value="2"/>
</dbReference>
<name>A0AAD6SMF5_9AGAR</name>
<protein>
    <submittedName>
        <fullName evidence="13">P-loop containing nucleoside triphosphate hydrolase protein</fullName>
    </submittedName>
</protein>
<keyword evidence="14" id="KW-1185">Reference proteome</keyword>
<feature type="transmembrane region" description="Helical" evidence="10">
    <location>
        <begin position="84"/>
        <end position="102"/>
    </location>
</feature>
<dbReference type="CDD" id="cd03244">
    <property type="entry name" value="ABCC_MRP_domain2"/>
    <property type="match status" value="1"/>
</dbReference>
<feature type="transmembrane region" description="Helical" evidence="10">
    <location>
        <begin position="143"/>
        <end position="161"/>
    </location>
</feature>
<accession>A0AAD6SMF5</accession>
<feature type="compositionally biased region" description="Low complexity" evidence="9">
    <location>
        <begin position="434"/>
        <end position="452"/>
    </location>
</feature>
<evidence type="ECO:0000313" key="13">
    <source>
        <dbReference type="EMBL" id="KAJ7029298.1"/>
    </source>
</evidence>
<dbReference type="InterPro" id="IPR011527">
    <property type="entry name" value="ABC1_TM_dom"/>
</dbReference>
<evidence type="ECO:0000256" key="10">
    <source>
        <dbReference type="SAM" id="Phobius"/>
    </source>
</evidence>
<feature type="transmembrane region" description="Helical" evidence="10">
    <location>
        <begin position="336"/>
        <end position="358"/>
    </location>
</feature>
<dbReference type="PANTHER" id="PTHR24223">
    <property type="entry name" value="ATP-BINDING CASSETTE SUB-FAMILY C"/>
    <property type="match status" value="1"/>
</dbReference>
<feature type="transmembrane region" description="Helical" evidence="10">
    <location>
        <begin position="1002"/>
        <end position="1029"/>
    </location>
</feature>
<dbReference type="InterPro" id="IPR050173">
    <property type="entry name" value="ABC_transporter_C-like"/>
</dbReference>
<feature type="domain" description="ABC transmembrane type-1" evidence="12">
    <location>
        <begin position="1010"/>
        <end position="1244"/>
    </location>
</feature>
<keyword evidence="5" id="KW-0547">Nucleotide-binding</keyword>
<dbReference type="FunFam" id="3.40.50.300:FF:000838">
    <property type="entry name" value="ABC multidrug transporter (Eurofung)"/>
    <property type="match status" value="1"/>
</dbReference>
<feature type="region of interest" description="Disordered" evidence="9">
    <location>
        <begin position="391"/>
        <end position="469"/>
    </location>
</feature>
<feature type="transmembrane region" description="Helical" evidence="10">
    <location>
        <begin position="181"/>
        <end position="198"/>
    </location>
</feature>
<sequence>MDFFTPLPQAVMAFGNLPNISSRHDLLFVPAYASGISASILLLHSVLALSSINGFFERVGILSAQRNKVPSPGIGRGTILRFRVARLLGCLGLLALSVFSSVHEHESARRNRLVSGAFLAAPYLYGAILASLTISPAHTRHRLVRHVNGVMFLAFCVYVYRDVLPLATYTHIPADLDEGRALWAKIALLFITAVAIPVSTPRQYIPVDPANPMKVVNPEQTASIFTFSFYFFLDHITFLAYRQSALEEEQLYPLCDTDTSTHLQDRSFKYLDKFSGSKANHHIFFGLLRVFWREFLTLVGLLMVRVAANYSGPFAMNRLLQYIETREYEAVVVRPWVWIAIIFLGPVLGGLGFQYYIFINTRTLVRTEAIITQLVFAHSLRIRMKAETTAAKAVDSDSPASEVPSPSGSDADSTTETATPENGESSSRSDDETTTVQASTSSIKSAKSAASKEPSKPAKDEPKKSDGSLVGKINNLVTTDLGNIVDNRDFLVVLVFIPLQIAVGIWFLHVLLGWSVFVGVASIILLAPVPGYMAKLVGSVQKERLKRTDDRVQSVSEAVNVLRMVKLFGWEEKMKTRIGEKTLIMGQPLNASKVFSSMTIFDLLRTFKLTYWLNSLMSGKVSIDRVDAFLKETELLDGFDEKETPAFFTSDTPTDERIGFRNASFRWSKEDDGALTPSRKQFTLRIDGEVLFERGKINLVVGPTGSGAVILREMHWIPSSPDSWYNLPRDSGVAYATQESWVLNETIRSNIIFDTPFDEERYKKVLYQCALEPDLALFQAGDATEVGEKGVVFDLSGGQKARLTLARAVYSKASILLLDDILAALDVHTAQWIVEHCLSGDLIENRTVILVTHNVALTTPIADFAVTFGPDGRVQSQGSISELTKRGPLVAQIRKDQRVLDKTDQEIDTEDPVASAVDISKPADGKLIVAEEIQMGHVSSSALKMYLLAMGGKYPIMFFALFFGGLFFNQTFVVLRTWELGYWARQYDLLPADQVDVYQCSVFFVLMKAVGIVTTSSIALSAVYIYLVYGQLRASKIIHTNLIESVLSAPLRWLDVTPTSRIIARVTNDVKAVDDSLPNQFWALCAMIVSMLIKLLAVVIYSPIFFFPGVLVGIMGAWIGQVYIAGQLPVKRLMSNTRAPVLAHFGAAIAGLVSIRAYGAQSKFNAESFTKIDRYTRAARNYYNLNRWVSVRIDILGSLFSASLAAYLVYIKRSNAGEAGFLINQAITFTQILLWAVRVTNEFEVQGPLERIQAYIEIEHEKVATDAGKPPAYWPASGELRVERLSARYSEDGPEVLHDISFHVKAGERVGIVGRTGSGKSSLTLSLLRCIPTEGSVRYDGIETSELNLDALRSSITIIPQVPELLSGTLRANLDPFGQYDDAELNFALRAAGLFALQNEMDEGRITLDSTISSGGANLSVGQRQIFALARAIVRKSKILILDEDYKTDSIIQTSLRQELHGDVSLITVAHRLQTIMDADKIMVLDAGRIVEFDSPKELLKIKDGKLRALVEESGDRDTLFSMAGAV</sequence>
<evidence type="ECO:0000256" key="6">
    <source>
        <dbReference type="ARBA" id="ARBA00022840"/>
    </source>
</evidence>
<evidence type="ECO:0000259" key="11">
    <source>
        <dbReference type="PROSITE" id="PS50893"/>
    </source>
</evidence>
<dbReference type="Pfam" id="PF00664">
    <property type="entry name" value="ABC_membrane"/>
    <property type="match status" value="2"/>
</dbReference>
<dbReference type="EMBL" id="JARJCM010000103">
    <property type="protein sequence ID" value="KAJ7029298.1"/>
    <property type="molecule type" value="Genomic_DNA"/>
</dbReference>
<dbReference type="Proteomes" id="UP001218188">
    <property type="component" value="Unassembled WGS sequence"/>
</dbReference>
<dbReference type="InterPro" id="IPR003439">
    <property type="entry name" value="ABC_transporter-like_ATP-bd"/>
</dbReference>
<dbReference type="SUPFAM" id="SSF90123">
    <property type="entry name" value="ABC transporter transmembrane region"/>
    <property type="match status" value="2"/>
</dbReference>
<feature type="transmembrane region" description="Helical" evidence="10">
    <location>
        <begin position="31"/>
        <end position="56"/>
    </location>
</feature>
<evidence type="ECO:0000256" key="4">
    <source>
        <dbReference type="ARBA" id="ARBA00022737"/>
    </source>
</evidence>
<organism evidence="13 14">
    <name type="scientific">Mycena alexandri</name>
    <dbReference type="NCBI Taxonomy" id="1745969"/>
    <lineage>
        <taxon>Eukaryota</taxon>
        <taxon>Fungi</taxon>
        <taxon>Dikarya</taxon>
        <taxon>Basidiomycota</taxon>
        <taxon>Agaricomycotina</taxon>
        <taxon>Agaricomycetes</taxon>
        <taxon>Agaricomycetidae</taxon>
        <taxon>Agaricales</taxon>
        <taxon>Marasmiineae</taxon>
        <taxon>Mycenaceae</taxon>
        <taxon>Mycena</taxon>
    </lineage>
</organism>
<feature type="domain" description="ABC transporter" evidence="11">
    <location>
        <begin position="658"/>
        <end position="896"/>
    </location>
</feature>
<keyword evidence="2" id="KW-0813">Transport</keyword>
<dbReference type="InterPro" id="IPR027417">
    <property type="entry name" value="P-loop_NTPase"/>
</dbReference>
<comment type="caution">
    <text evidence="13">The sequence shown here is derived from an EMBL/GenBank/DDBJ whole genome shotgun (WGS) entry which is preliminary data.</text>
</comment>
<evidence type="ECO:0000256" key="5">
    <source>
        <dbReference type="ARBA" id="ARBA00022741"/>
    </source>
</evidence>
<dbReference type="Gene3D" id="1.20.1560.10">
    <property type="entry name" value="ABC transporter type 1, transmembrane domain"/>
    <property type="match status" value="2"/>
</dbReference>
<evidence type="ECO:0000256" key="3">
    <source>
        <dbReference type="ARBA" id="ARBA00022692"/>
    </source>
</evidence>
<evidence type="ECO:0000256" key="9">
    <source>
        <dbReference type="SAM" id="MobiDB-lite"/>
    </source>
</evidence>
<dbReference type="GO" id="GO:0140359">
    <property type="term" value="F:ABC-type transporter activity"/>
    <property type="evidence" value="ECO:0007669"/>
    <property type="project" value="InterPro"/>
</dbReference>
<dbReference type="PROSITE" id="PS50929">
    <property type="entry name" value="ABC_TM1F"/>
    <property type="match status" value="2"/>
</dbReference>
<evidence type="ECO:0000256" key="8">
    <source>
        <dbReference type="ARBA" id="ARBA00023136"/>
    </source>
</evidence>
<dbReference type="InterPro" id="IPR036640">
    <property type="entry name" value="ABC1_TM_sf"/>
</dbReference>
<feature type="transmembrane region" description="Helical" evidence="10">
    <location>
        <begin position="114"/>
        <end position="134"/>
    </location>
</feature>
<keyword evidence="7 10" id="KW-1133">Transmembrane helix</keyword>
<dbReference type="InterPro" id="IPR017871">
    <property type="entry name" value="ABC_transporter-like_CS"/>
</dbReference>
<evidence type="ECO:0000259" key="12">
    <source>
        <dbReference type="PROSITE" id="PS50929"/>
    </source>
</evidence>
<proteinExistence type="predicted"/>
<feature type="transmembrane region" description="Helical" evidence="10">
    <location>
        <begin position="295"/>
        <end position="316"/>
    </location>
</feature>
<keyword evidence="6" id="KW-0067">ATP-binding</keyword>
<evidence type="ECO:0000256" key="1">
    <source>
        <dbReference type="ARBA" id="ARBA00004141"/>
    </source>
</evidence>